<dbReference type="AlphaFoldDB" id="A0A0J8QMK3"/>
<dbReference type="Proteomes" id="UP000054559">
    <property type="component" value="Unassembled WGS sequence"/>
</dbReference>
<accession>A0A0J8QMK3</accession>
<evidence type="ECO:0000313" key="2">
    <source>
        <dbReference type="Proteomes" id="UP000054559"/>
    </source>
</evidence>
<name>A0A0J8QMK3_COCIT</name>
<proteinExistence type="predicted"/>
<protein>
    <submittedName>
        <fullName evidence="1">Uncharacterized protein</fullName>
    </submittedName>
</protein>
<gene>
    <name evidence="1" type="ORF">CISG_10209</name>
</gene>
<sequence length="43" mass="4898">MYWELTACNLYNLTPKIYQLVSSSYMPPIPASPTIRIAIPNIL</sequence>
<evidence type="ECO:0000313" key="1">
    <source>
        <dbReference type="EMBL" id="KMU73624.1"/>
    </source>
</evidence>
<reference evidence="2" key="1">
    <citation type="journal article" date="2010" name="Genome Res.">
        <title>Population genomic sequencing of Coccidioides fungi reveals recent hybridization and transposon control.</title>
        <authorList>
            <person name="Neafsey D.E."/>
            <person name="Barker B.M."/>
            <person name="Sharpton T.J."/>
            <person name="Stajich J.E."/>
            <person name="Park D.J."/>
            <person name="Whiston E."/>
            <person name="Hung C.-Y."/>
            <person name="McMahan C."/>
            <person name="White J."/>
            <person name="Sykes S."/>
            <person name="Heiman D."/>
            <person name="Young S."/>
            <person name="Zeng Q."/>
            <person name="Abouelleil A."/>
            <person name="Aftuck L."/>
            <person name="Bessette D."/>
            <person name="Brown A."/>
            <person name="FitzGerald M."/>
            <person name="Lui A."/>
            <person name="Macdonald J.P."/>
            <person name="Priest M."/>
            <person name="Orbach M.J."/>
            <person name="Galgiani J.N."/>
            <person name="Kirkland T.N."/>
            <person name="Cole G.T."/>
            <person name="Birren B.W."/>
            <person name="Henn M.R."/>
            <person name="Taylor J.W."/>
            <person name="Rounsley S.D."/>
        </authorList>
    </citation>
    <scope>NUCLEOTIDE SEQUENCE [LARGE SCALE GENOMIC DNA]</scope>
    <source>
        <strain evidence="2">RMSCC 3703</strain>
    </source>
</reference>
<dbReference type="EMBL" id="DS268255">
    <property type="protein sequence ID" value="KMU73624.1"/>
    <property type="molecule type" value="Genomic_DNA"/>
</dbReference>
<organism evidence="1 2">
    <name type="scientific">Coccidioides immitis RMSCC 3703</name>
    <dbReference type="NCBI Taxonomy" id="454286"/>
    <lineage>
        <taxon>Eukaryota</taxon>
        <taxon>Fungi</taxon>
        <taxon>Dikarya</taxon>
        <taxon>Ascomycota</taxon>
        <taxon>Pezizomycotina</taxon>
        <taxon>Eurotiomycetes</taxon>
        <taxon>Eurotiomycetidae</taxon>
        <taxon>Onygenales</taxon>
        <taxon>Onygenaceae</taxon>
        <taxon>Coccidioides</taxon>
    </lineage>
</organism>